<dbReference type="EMBL" id="NIDE01000008">
    <property type="protein sequence ID" value="OWK40439.1"/>
    <property type="molecule type" value="Genomic_DNA"/>
</dbReference>
<dbReference type="OrthoDB" id="9803333at2"/>
<dbReference type="PROSITE" id="PS00061">
    <property type="entry name" value="ADH_SHORT"/>
    <property type="match status" value="1"/>
</dbReference>
<dbReference type="PANTHER" id="PTHR24321:SF15">
    <property type="entry name" value="OXIDOREDUCTASE UCPA"/>
    <property type="match status" value="1"/>
</dbReference>
<name>A0A225DTD5_9BACT</name>
<dbReference type="InterPro" id="IPR002347">
    <property type="entry name" value="SDR_fam"/>
</dbReference>
<evidence type="ECO:0000313" key="4">
    <source>
        <dbReference type="Proteomes" id="UP000214646"/>
    </source>
</evidence>
<dbReference type="PRINTS" id="PR00080">
    <property type="entry name" value="SDRFAMILY"/>
</dbReference>
<dbReference type="Proteomes" id="UP000214646">
    <property type="component" value="Unassembled WGS sequence"/>
</dbReference>
<reference evidence="4" key="1">
    <citation type="submission" date="2017-06" db="EMBL/GenBank/DDBJ databases">
        <title>Genome analysis of Fimbriiglobus ruber SP5, the first member of the order Planctomycetales with confirmed chitinolytic capability.</title>
        <authorList>
            <person name="Ravin N.V."/>
            <person name="Rakitin A.L."/>
            <person name="Ivanova A.A."/>
            <person name="Beletsky A.V."/>
            <person name="Kulichevskaya I.S."/>
            <person name="Mardanov A.V."/>
            <person name="Dedysh S.N."/>
        </authorList>
    </citation>
    <scope>NUCLEOTIDE SEQUENCE [LARGE SCALE GENOMIC DNA]</scope>
    <source>
        <strain evidence="4">SP5</strain>
    </source>
</reference>
<dbReference type="InterPro" id="IPR036291">
    <property type="entry name" value="NAD(P)-bd_dom_sf"/>
</dbReference>
<dbReference type="RefSeq" id="WP_088256348.1">
    <property type="nucleotide sequence ID" value="NZ_NIDE01000008.1"/>
</dbReference>
<keyword evidence="4" id="KW-1185">Reference proteome</keyword>
<organism evidence="3 4">
    <name type="scientific">Fimbriiglobus ruber</name>
    <dbReference type="NCBI Taxonomy" id="1908690"/>
    <lineage>
        <taxon>Bacteria</taxon>
        <taxon>Pseudomonadati</taxon>
        <taxon>Planctomycetota</taxon>
        <taxon>Planctomycetia</taxon>
        <taxon>Gemmatales</taxon>
        <taxon>Gemmataceae</taxon>
        <taxon>Fimbriiglobus</taxon>
    </lineage>
</organism>
<dbReference type="SUPFAM" id="SSF51735">
    <property type="entry name" value="NAD(P)-binding Rossmann-fold domains"/>
    <property type="match status" value="1"/>
</dbReference>
<dbReference type="Pfam" id="PF13561">
    <property type="entry name" value="adh_short_C2"/>
    <property type="match status" value="1"/>
</dbReference>
<evidence type="ECO:0000256" key="1">
    <source>
        <dbReference type="ARBA" id="ARBA00006484"/>
    </source>
</evidence>
<sequence>MTPDKFFRMDGKVAVVTGGGQGIGEAICRRLAGAGAKVGVFDMQREHADRVAKEIGGIPLVGDITKEDDVARVFAEVASQAAPVDVLVNNAGVASRKNRDLPIWELVREDWEFVLNINVVGLALCCKAVLPGMIAKKYGRIVNIASIAGKEGNPKMGPYSASKAAVICLTKSLSKELVGKGDICVNSVSPAVIQTPILDQLSQEQINMMLSKIPLGRTGKPDEVAALVHFLSSSECSFTTGQCYDISGGRATY</sequence>
<dbReference type="InterPro" id="IPR020904">
    <property type="entry name" value="Sc_DH/Rdtase_CS"/>
</dbReference>
<comment type="similarity">
    <text evidence="1">Belongs to the short-chain dehydrogenases/reductases (SDR) family.</text>
</comment>
<dbReference type="PRINTS" id="PR00081">
    <property type="entry name" value="GDHRDH"/>
</dbReference>
<comment type="caution">
    <text evidence="3">The sequence shown here is derived from an EMBL/GenBank/DDBJ whole genome shotgun (WGS) entry which is preliminary data.</text>
</comment>
<keyword evidence="2" id="KW-0560">Oxidoreductase</keyword>
<gene>
    <name evidence="3" type="ORF">FRUB_05358</name>
</gene>
<protein>
    <submittedName>
        <fullName evidence="3">3-oxoacyl-[acyl-carrier protein] reductase</fullName>
    </submittedName>
</protein>
<dbReference type="Gene3D" id="3.40.50.720">
    <property type="entry name" value="NAD(P)-binding Rossmann-like Domain"/>
    <property type="match status" value="1"/>
</dbReference>
<proteinExistence type="inferred from homology"/>
<dbReference type="AlphaFoldDB" id="A0A225DTD5"/>
<dbReference type="GO" id="GO:0016491">
    <property type="term" value="F:oxidoreductase activity"/>
    <property type="evidence" value="ECO:0007669"/>
    <property type="project" value="UniProtKB-KW"/>
</dbReference>
<evidence type="ECO:0000256" key="2">
    <source>
        <dbReference type="ARBA" id="ARBA00023002"/>
    </source>
</evidence>
<dbReference type="FunFam" id="3.40.50.720:FF:000084">
    <property type="entry name" value="Short-chain dehydrogenase reductase"/>
    <property type="match status" value="1"/>
</dbReference>
<dbReference type="PANTHER" id="PTHR24321">
    <property type="entry name" value="DEHYDROGENASES, SHORT CHAIN"/>
    <property type="match status" value="1"/>
</dbReference>
<evidence type="ECO:0000313" key="3">
    <source>
        <dbReference type="EMBL" id="OWK40439.1"/>
    </source>
</evidence>
<accession>A0A225DTD5</accession>